<dbReference type="SMART" id="SM00317">
    <property type="entry name" value="SET"/>
    <property type="match status" value="1"/>
</dbReference>
<organism evidence="2 3">
    <name type="scientific">Tuber borchii</name>
    <name type="common">White truffle</name>
    <dbReference type="NCBI Taxonomy" id="42251"/>
    <lineage>
        <taxon>Eukaryota</taxon>
        <taxon>Fungi</taxon>
        <taxon>Dikarya</taxon>
        <taxon>Ascomycota</taxon>
        <taxon>Pezizomycotina</taxon>
        <taxon>Pezizomycetes</taxon>
        <taxon>Pezizales</taxon>
        <taxon>Tuberaceae</taxon>
        <taxon>Tuber</taxon>
    </lineage>
</organism>
<dbReference type="InterPro" id="IPR011990">
    <property type="entry name" value="TPR-like_helical_dom_sf"/>
</dbReference>
<sequence length="763" mass="86695">MFRFEEPTWADKWFYYFQRAERILKEAEARRGQKPLNKPSRSQYISQHSFLNTEIRGGVGNDGSGKSFAGFSTNITYNEHPPCIVPFATLEKKFLDDLRLEIAHRGSYIMLRAVVNPNKYVSVTTVAEDENGEVELVQIYNQDDRRSPASIMPEGQVFIVKEPYFKTTSGGGTSIRVDHVSDIIFLDGEDERIPEKWRPRIKLLARRSLDWKDDGNRFYKGKQYFEAAQCYTKGLEIVEPGSASDIILLLNRAQAYLELGYNEKALADADKVLSYESLNQKALYRSALACYEGGDYESAKARLVKLLKEFPENKNAKDKLLRTFQRLREQRTGKYEFLKMRNEVKEWGDKRGKLDCAEYVGPVRVGDAGDKGRGLFATRDVKFGDLLLCSKAFNVCHKEAAGAKIEILFNLKAKKGQAGTHSQLVQELIQVLYHNPKKAKEFYKLDSGDYQRVRGGMVDGLPVVDSHLVMRIMLRNCFGCTRLSSVDDPLENLFREKSEVEKMIAEESPTGEAEGSGLWIMPSYINHSCWPNSIRSFLGDLLIVRAARDIPEGEEITLNYVESDFGVQKRQKSFFSGWGFNCKCTLCVIEAAEPQEVQDRRQELVEKALKFKVYLKQSVEKTNSGIAPMITLIKGIEATYFKPEFIHPRVRLLSPTNILQTFLVRAERPPDVFFLAKQALNGLGFKITTKGGKVVIERYGYMLYPVMNLFVHVITAGAMMGDLWTATLWRNAALKVYEVLAGEKESFFDVFGRALLQAGVPLD</sequence>
<evidence type="ECO:0000313" key="2">
    <source>
        <dbReference type="EMBL" id="PUU78621.1"/>
    </source>
</evidence>
<dbReference type="PANTHER" id="PTHR47643:SF2">
    <property type="entry name" value="TPR DOMAIN PROTEIN (AFU_ORTHOLOGUE AFUA_5G12710)"/>
    <property type="match status" value="1"/>
</dbReference>
<dbReference type="Proteomes" id="UP000244722">
    <property type="component" value="Unassembled WGS sequence"/>
</dbReference>
<dbReference type="SUPFAM" id="SSF48452">
    <property type="entry name" value="TPR-like"/>
    <property type="match status" value="1"/>
</dbReference>
<dbReference type="Gene3D" id="1.25.40.10">
    <property type="entry name" value="Tetratricopeptide repeat domain"/>
    <property type="match status" value="1"/>
</dbReference>
<dbReference type="PROSITE" id="PS50280">
    <property type="entry name" value="SET"/>
    <property type="match status" value="1"/>
</dbReference>
<dbReference type="InterPro" id="IPR053209">
    <property type="entry name" value="Gramillin-biosynth_MTr"/>
</dbReference>
<dbReference type="EMBL" id="NESQ01000113">
    <property type="protein sequence ID" value="PUU78621.1"/>
    <property type="molecule type" value="Genomic_DNA"/>
</dbReference>
<gene>
    <name evidence="2" type="ORF">B9Z19DRAFT_1193176</name>
</gene>
<dbReference type="PANTHER" id="PTHR47643">
    <property type="entry name" value="TPR DOMAIN PROTEIN (AFU_ORTHOLOGUE AFUA_5G12710)"/>
    <property type="match status" value="1"/>
</dbReference>
<dbReference type="InterPro" id="IPR046341">
    <property type="entry name" value="SET_dom_sf"/>
</dbReference>
<dbReference type="OrthoDB" id="438641at2759"/>
<evidence type="ECO:0000259" key="1">
    <source>
        <dbReference type="PROSITE" id="PS50280"/>
    </source>
</evidence>
<feature type="domain" description="SET" evidence="1">
    <location>
        <begin position="361"/>
        <end position="561"/>
    </location>
</feature>
<dbReference type="AlphaFoldDB" id="A0A2T6ZT10"/>
<accession>A0A2T6ZT10</accession>
<protein>
    <recommendedName>
        <fullName evidence="1">SET domain-containing protein</fullName>
    </recommendedName>
</protein>
<keyword evidence="3" id="KW-1185">Reference proteome</keyword>
<reference evidence="2 3" key="1">
    <citation type="submission" date="2017-04" db="EMBL/GenBank/DDBJ databases">
        <title>Draft genome sequence of Tuber borchii Vittad., a whitish edible truffle.</title>
        <authorList>
            <consortium name="DOE Joint Genome Institute"/>
            <person name="Murat C."/>
            <person name="Kuo A."/>
            <person name="Barry K.W."/>
            <person name="Clum A."/>
            <person name="Dockter R.B."/>
            <person name="Fauchery L."/>
            <person name="Iotti M."/>
            <person name="Kohler A."/>
            <person name="Labutti K."/>
            <person name="Lindquist E.A."/>
            <person name="Lipzen A."/>
            <person name="Ohm R.A."/>
            <person name="Wang M."/>
            <person name="Grigoriev I.V."/>
            <person name="Zambonelli A."/>
            <person name="Martin F.M."/>
        </authorList>
    </citation>
    <scope>NUCLEOTIDE SEQUENCE [LARGE SCALE GENOMIC DNA]</scope>
    <source>
        <strain evidence="2 3">Tbo3840</strain>
    </source>
</reference>
<dbReference type="SUPFAM" id="SSF82199">
    <property type="entry name" value="SET domain"/>
    <property type="match status" value="1"/>
</dbReference>
<evidence type="ECO:0000313" key="3">
    <source>
        <dbReference type="Proteomes" id="UP000244722"/>
    </source>
</evidence>
<dbReference type="InterPro" id="IPR001214">
    <property type="entry name" value="SET_dom"/>
</dbReference>
<dbReference type="STRING" id="42251.A0A2T6ZT10"/>
<dbReference type="Pfam" id="PF00856">
    <property type="entry name" value="SET"/>
    <property type="match status" value="1"/>
</dbReference>
<proteinExistence type="predicted"/>
<dbReference type="Gene3D" id="2.170.270.10">
    <property type="entry name" value="SET domain"/>
    <property type="match status" value="1"/>
</dbReference>
<dbReference type="CDD" id="cd20071">
    <property type="entry name" value="SET_SMYD"/>
    <property type="match status" value="1"/>
</dbReference>
<comment type="caution">
    <text evidence="2">The sequence shown here is derived from an EMBL/GenBank/DDBJ whole genome shotgun (WGS) entry which is preliminary data.</text>
</comment>
<name>A0A2T6ZT10_TUBBO</name>